<keyword evidence="2" id="KW-1185">Reference proteome</keyword>
<dbReference type="Proteomes" id="UP000326939">
    <property type="component" value="Chromosome 16"/>
</dbReference>
<evidence type="ECO:0000313" key="2">
    <source>
        <dbReference type="Proteomes" id="UP000326939"/>
    </source>
</evidence>
<accession>A0A5N5JW27</accession>
<reference evidence="2" key="1">
    <citation type="journal article" date="2019" name="Gigascience">
        <title>De novo genome assembly of the endangered Acer yangbiense, a plant species with extremely small populations endemic to Yunnan Province, China.</title>
        <authorList>
            <person name="Yang J."/>
            <person name="Wariss H.M."/>
            <person name="Tao L."/>
            <person name="Zhang R."/>
            <person name="Yun Q."/>
            <person name="Hollingsworth P."/>
            <person name="Dao Z."/>
            <person name="Luo G."/>
            <person name="Guo H."/>
            <person name="Ma Y."/>
            <person name="Sun W."/>
        </authorList>
    </citation>
    <scope>NUCLEOTIDE SEQUENCE [LARGE SCALE GENOMIC DNA]</scope>
    <source>
        <strain evidence="2">cv. br00</strain>
    </source>
</reference>
<name>A0A5N5JW27_9ROSI</name>
<dbReference type="AlphaFoldDB" id="A0A5N5JW27"/>
<protein>
    <submittedName>
        <fullName evidence="1">Uncharacterized protein</fullName>
    </submittedName>
</protein>
<organism evidence="1 2">
    <name type="scientific">Salix brachista</name>
    <dbReference type="NCBI Taxonomy" id="2182728"/>
    <lineage>
        <taxon>Eukaryota</taxon>
        <taxon>Viridiplantae</taxon>
        <taxon>Streptophyta</taxon>
        <taxon>Embryophyta</taxon>
        <taxon>Tracheophyta</taxon>
        <taxon>Spermatophyta</taxon>
        <taxon>Magnoliopsida</taxon>
        <taxon>eudicotyledons</taxon>
        <taxon>Gunneridae</taxon>
        <taxon>Pentapetalae</taxon>
        <taxon>rosids</taxon>
        <taxon>fabids</taxon>
        <taxon>Malpighiales</taxon>
        <taxon>Salicaceae</taxon>
        <taxon>Saliceae</taxon>
        <taxon>Salix</taxon>
    </lineage>
</organism>
<sequence>MASNADKALPNTSLLMLLDSDSDSFHQDRDFHLTTTMPFALFPWNSLMGLFSVDSTMELSAGMSLIAGGFVLHEAARMKDVY</sequence>
<dbReference type="EMBL" id="VDCV01000016">
    <property type="protein sequence ID" value="KAB5521883.1"/>
    <property type="molecule type" value="Genomic_DNA"/>
</dbReference>
<proteinExistence type="predicted"/>
<gene>
    <name evidence="1" type="ORF">DKX38_026202</name>
</gene>
<evidence type="ECO:0000313" key="1">
    <source>
        <dbReference type="EMBL" id="KAB5521883.1"/>
    </source>
</evidence>
<comment type="caution">
    <text evidence="1">The sequence shown here is derived from an EMBL/GenBank/DDBJ whole genome shotgun (WGS) entry which is preliminary data.</text>
</comment>